<dbReference type="RefSeq" id="WP_076876885.1">
    <property type="nucleotide sequence ID" value="NZ_MLCN01000003.1"/>
</dbReference>
<evidence type="ECO:0000256" key="1">
    <source>
        <dbReference type="SAM" id="Phobius"/>
    </source>
</evidence>
<sequence>MINLYLLHGIVSELETKRDYIPWGRHGRGYDAQNFYCRLGKYPIYGIFTTLQFKNGDTIKVIYKYSFLKQRIVLAILNLENGMLHLHPAMGLTKMQTLIEIFQLGIMVVLFLCLFFSFFIIFLPAAFTSVVHWEDLKTLVTISIIVFSPIVALVCLITYFMTISYAKQTCAIFKMLNFPNYKTLVLYKFVCLDGWRLSFFSNPAVYKERKKIYYGVYDCYKIFHNHPLYLNQNFNKKQYRNEFIKYD</sequence>
<reference evidence="2 3" key="1">
    <citation type="submission" date="2016-10" db="EMBL/GenBank/DDBJ databases">
        <title>Draft Genome sequence of Alkanindiges sp. strain H1.</title>
        <authorList>
            <person name="Subhash Y."/>
            <person name="Lee S."/>
        </authorList>
    </citation>
    <scope>NUCLEOTIDE SEQUENCE [LARGE SCALE GENOMIC DNA]</scope>
    <source>
        <strain evidence="2 3">H1</strain>
    </source>
</reference>
<proteinExistence type="predicted"/>
<organism evidence="2 3">
    <name type="scientific">Alkanindiges hydrocarboniclasticus</name>
    <dbReference type="NCBI Taxonomy" id="1907941"/>
    <lineage>
        <taxon>Bacteria</taxon>
        <taxon>Pseudomonadati</taxon>
        <taxon>Pseudomonadota</taxon>
        <taxon>Gammaproteobacteria</taxon>
        <taxon>Moraxellales</taxon>
        <taxon>Moraxellaceae</taxon>
        <taxon>Alkanindiges</taxon>
    </lineage>
</organism>
<dbReference type="AlphaFoldDB" id="A0A1S8D016"/>
<dbReference type="STRING" id="1907941.BKE30_01475"/>
<name>A0A1S8D016_9GAMM</name>
<dbReference type="Proteomes" id="UP000192132">
    <property type="component" value="Unassembled WGS sequence"/>
</dbReference>
<dbReference type="OrthoDB" id="6705527at2"/>
<evidence type="ECO:0000313" key="3">
    <source>
        <dbReference type="Proteomes" id="UP000192132"/>
    </source>
</evidence>
<keyword evidence="1" id="KW-0472">Membrane</keyword>
<accession>A0A1S8D016</accession>
<keyword evidence="1" id="KW-1133">Transmembrane helix</keyword>
<keyword evidence="3" id="KW-1185">Reference proteome</keyword>
<feature type="transmembrane region" description="Helical" evidence="1">
    <location>
        <begin position="104"/>
        <end position="127"/>
    </location>
</feature>
<gene>
    <name evidence="2" type="ORF">BKE30_01475</name>
</gene>
<comment type="caution">
    <text evidence="2">The sequence shown here is derived from an EMBL/GenBank/DDBJ whole genome shotgun (WGS) entry which is preliminary data.</text>
</comment>
<keyword evidence="1" id="KW-0812">Transmembrane</keyword>
<feature type="transmembrane region" description="Helical" evidence="1">
    <location>
        <begin position="139"/>
        <end position="166"/>
    </location>
</feature>
<dbReference type="EMBL" id="MLCN01000003">
    <property type="protein sequence ID" value="ONG42196.1"/>
    <property type="molecule type" value="Genomic_DNA"/>
</dbReference>
<evidence type="ECO:0000313" key="2">
    <source>
        <dbReference type="EMBL" id="ONG42196.1"/>
    </source>
</evidence>
<protein>
    <submittedName>
        <fullName evidence="2">Uncharacterized protein</fullName>
    </submittedName>
</protein>